<protein>
    <submittedName>
        <fullName evidence="2">Uncharacterized protein</fullName>
    </submittedName>
</protein>
<dbReference type="EMBL" id="AP024483">
    <property type="protein sequence ID" value="BCS82898.1"/>
    <property type="molecule type" value="Genomic_DNA"/>
</dbReference>
<feature type="coiled-coil region" evidence="1">
    <location>
        <begin position="201"/>
        <end position="276"/>
    </location>
</feature>
<evidence type="ECO:0000313" key="3">
    <source>
        <dbReference type="Proteomes" id="UP001321479"/>
    </source>
</evidence>
<name>A0ABM7NRW2_9VIRU</name>
<dbReference type="Proteomes" id="UP001321479">
    <property type="component" value="Segment"/>
</dbReference>
<keyword evidence="3" id="KW-1185">Reference proteome</keyword>
<evidence type="ECO:0000256" key="1">
    <source>
        <dbReference type="SAM" id="Coils"/>
    </source>
</evidence>
<keyword evidence="1" id="KW-0175">Coiled coil</keyword>
<sequence>MDIKLEISNTKRSFSSIFGTKTVPKNNTCHNNDINVVLVNKNIENFDNVTNNDSNCRRLTTSIINFKSLQPSYDENSLAWVVVTMKSEIQKRSDYIPNLDTHDQEKFLVFKQKFLNSKNKWDSLMNDMLKLMINVDNTCKMYDYFGIKDLLIQQIINISLSYIIIGESTKILIKEFFVRLPIIIKNIYSSFKKIYEVNQKNNEFNNEKMLLQNYIDNLQSQIKLFKEELTVHTQELKTTIKNKTKLQLKLKSDINIQEINNNIEQNQEQINTYVNRQLQMDINISKNNSNIEPTKSIMLDDIYILSSIITFNYFSHNDWFPSLDINFLQKKSTNAEFIF</sequence>
<accession>A0ABM7NRW2</accession>
<dbReference type="GeneID" id="80558103"/>
<proteinExistence type="predicted"/>
<organism evidence="2 3">
    <name type="scientific">Cotonvirus japonicus</name>
    <dbReference type="NCBI Taxonomy" id="2811091"/>
    <lineage>
        <taxon>Viruses</taxon>
        <taxon>Varidnaviria</taxon>
        <taxon>Bamfordvirae</taxon>
        <taxon>Nucleocytoviricota</taxon>
        <taxon>Megaviricetes</taxon>
        <taxon>Imitervirales</taxon>
        <taxon>Mimiviridae</taxon>
        <taxon>Megamimivirinae</taxon>
        <taxon>Cotonvirus</taxon>
        <taxon>Cotonvirus japonicum</taxon>
    </lineage>
</organism>
<dbReference type="RefSeq" id="YP_010841506.1">
    <property type="nucleotide sequence ID" value="NC_079139.1"/>
</dbReference>
<reference evidence="2 3" key="1">
    <citation type="submission" date="2021-02" db="EMBL/GenBank/DDBJ databases">
        <title>Cotonvirus japonicus, which uses Golgi apparatus of host cells for its virion factory, phylogenetically links tailed tupanvirus and icosahedral mimivirus.</title>
        <authorList>
            <person name="Takahashi H."/>
            <person name="Fukaya S."/>
            <person name="Song C."/>
            <person name="Murata K."/>
            <person name="Takemura M."/>
        </authorList>
    </citation>
    <scope>NUCLEOTIDE SEQUENCE [LARGE SCALE GENOMIC DNA]</scope>
</reference>
<evidence type="ECO:0000313" key="2">
    <source>
        <dbReference type="EMBL" id="BCS82898.1"/>
    </source>
</evidence>